<reference evidence="3" key="2">
    <citation type="submission" date="2020-09" db="EMBL/GenBank/DDBJ databases">
        <authorList>
            <person name="Sun Q."/>
            <person name="Zhou Y."/>
        </authorList>
    </citation>
    <scope>NUCLEOTIDE SEQUENCE</scope>
    <source>
        <strain evidence="3">CGMCC 1.12921</strain>
    </source>
</reference>
<dbReference type="InterPro" id="IPR050570">
    <property type="entry name" value="Cell_wall_metabolism_enzyme"/>
</dbReference>
<dbReference type="EMBL" id="BMGH01000002">
    <property type="protein sequence ID" value="GGD18446.1"/>
    <property type="molecule type" value="Genomic_DNA"/>
</dbReference>
<feature type="signal peptide" evidence="1">
    <location>
        <begin position="1"/>
        <end position="26"/>
    </location>
</feature>
<dbReference type="InterPro" id="IPR011055">
    <property type="entry name" value="Dup_hybrid_motif"/>
</dbReference>
<comment type="caution">
    <text evidence="3">The sequence shown here is derived from an EMBL/GenBank/DDBJ whole genome shotgun (WGS) entry which is preliminary data.</text>
</comment>
<evidence type="ECO:0000256" key="1">
    <source>
        <dbReference type="SAM" id="SignalP"/>
    </source>
</evidence>
<dbReference type="InterPro" id="IPR016047">
    <property type="entry name" value="M23ase_b-sheet_dom"/>
</dbReference>
<keyword evidence="4" id="KW-1185">Reference proteome</keyword>
<dbReference type="CDD" id="cd12797">
    <property type="entry name" value="M23_peptidase"/>
    <property type="match status" value="1"/>
</dbReference>
<name>A0A8J2V431_9PROT</name>
<dbReference type="PANTHER" id="PTHR21666">
    <property type="entry name" value="PEPTIDASE-RELATED"/>
    <property type="match status" value="1"/>
</dbReference>
<feature type="domain" description="M23ase beta-sheet core" evidence="2">
    <location>
        <begin position="227"/>
        <end position="321"/>
    </location>
</feature>
<proteinExistence type="predicted"/>
<evidence type="ECO:0000259" key="2">
    <source>
        <dbReference type="Pfam" id="PF01551"/>
    </source>
</evidence>
<protein>
    <recommendedName>
        <fullName evidence="2">M23ase beta-sheet core domain-containing protein</fullName>
    </recommendedName>
</protein>
<dbReference type="PANTHER" id="PTHR21666:SF285">
    <property type="entry name" value="M23 FAMILY METALLOPEPTIDASE"/>
    <property type="match status" value="1"/>
</dbReference>
<keyword evidence="1" id="KW-0732">Signal</keyword>
<dbReference type="Pfam" id="PF01551">
    <property type="entry name" value="Peptidase_M23"/>
    <property type="match status" value="1"/>
</dbReference>
<feature type="chain" id="PRO_5035307143" description="M23ase beta-sheet core domain-containing protein" evidence="1">
    <location>
        <begin position="27"/>
        <end position="332"/>
    </location>
</feature>
<dbReference type="GO" id="GO:0004222">
    <property type="term" value="F:metalloendopeptidase activity"/>
    <property type="evidence" value="ECO:0007669"/>
    <property type="project" value="TreeGrafter"/>
</dbReference>
<evidence type="ECO:0000313" key="3">
    <source>
        <dbReference type="EMBL" id="GGD18446.1"/>
    </source>
</evidence>
<dbReference type="RefSeq" id="WP_188160688.1">
    <property type="nucleotide sequence ID" value="NZ_BMGH01000002.1"/>
</dbReference>
<sequence>MVRLVSRMLAGAATAALCVTMAAAQADDDKLANGGDAMKAALKAAGYQGEPGKVESSLNAMKVASLQLDDAKSDAARPDAAQVVGDLVQGGLGIGQTLPGATVRLDDRDVAVDGEGRFLLGFDRDHPKSANLEIKLPDGSQRSVVLAIAPRDFPTQAIDGLPDDKVSTFSEEDLERIQASTAKKDAARAAPSRRTAYWANGFQWPVTGPISGVFGSQRILNGEPKRPHSGVDVAAPTGTTIVAPADGVVTLAETGMYFEGGLVFIDHGQGLESALMHMSRVVVEAGDEVKKGDVIGAVGATGRATGPHLHWSLKWQDRLVDAQLVVGEMPES</sequence>
<organism evidence="3 4">
    <name type="scientific">Aquisalinus flavus</name>
    <dbReference type="NCBI Taxonomy" id="1526572"/>
    <lineage>
        <taxon>Bacteria</taxon>
        <taxon>Pseudomonadati</taxon>
        <taxon>Pseudomonadota</taxon>
        <taxon>Alphaproteobacteria</taxon>
        <taxon>Parvularculales</taxon>
        <taxon>Parvularculaceae</taxon>
        <taxon>Aquisalinus</taxon>
    </lineage>
</organism>
<dbReference type="Gene3D" id="2.70.70.10">
    <property type="entry name" value="Glucose Permease (Domain IIA)"/>
    <property type="match status" value="1"/>
</dbReference>
<gene>
    <name evidence="3" type="ORF">GCM10011342_28890</name>
</gene>
<accession>A0A8J2V431</accession>
<dbReference type="AlphaFoldDB" id="A0A8J2V431"/>
<evidence type="ECO:0000313" key="4">
    <source>
        <dbReference type="Proteomes" id="UP000613582"/>
    </source>
</evidence>
<dbReference type="SUPFAM" id="SSF51261">
    <property type="entry name" value="Duplicated hybrid motif"/>
    <property type="match status" value="1"/>
</dbReference>
<dbReference type="Proteomes" id="UP000613582">
    <property type="component" value="Unassembled WGS sequence"/>
</dbReference>
<dbReference type="FunFam" id="2.70.70.10:FF:000019">
    <property type="entry name" value="M23 family peptidase"/>
    <property type="match status" value="1"/>
</dbReference>
<reference evidence="3" key="1">
    <citation type="journal article" date="2014" name="Int. J. Syst. Evol. Microbiol.">
        <title>Complete genome sequence of Corynebacterium casei LMG S-19264T (=DSM 44701T), isolated from a smear-ripened cheese.</title>
        <authorList>
            <consortium name="US DOE Joint Genome Institute (JGI-PGF)"/>
            <person name="Walter F."/>
            <person name="Albersmeier A."/>
            <person name="Kalinowski J."/>
            <person name="Ruckert C."/>
        </authorList>
    </citation>
    <scope>NUCLEOTIDE SEQUENCE</scope>
    <source>
        <strain evidence="3">CGMCC 1.12921</strain>
    </source>
</reference>